<feature type="repeat" description="ANK" evidence="3">
    <location>
        <begin position="77"/>
        <end position="109"/>
    </location>
</feature>
<evidence type="ECO:0000313" key="5">
    <source>
        <dbReference type="Proteomes" id="UP001431209"/>
    </source>
</evidence>
<protein>
    <submittedName>
        <fullName evidence="4">Uncharacterized protein</fullName>
    </submittedName>
</protein>
<dbReference type="Pfam" id="PF12796">
    <property type="entry name" value="Ank_2"/>
    <property type="match status" value="2"/>
</dbReference>
<dbReference type="Pfam" id="PF13637">
    <property type="entry name" value="Ank_4"/>
    <property type="match status" value="1"/>
</dbReference>
<feature type="repeat" description="ANK" evidence="3">
    <location>
        <begin position="295"/>
        <end position="327"/>
    </location>
</feature>
<accession>A0AAW2YX88</accession>
<reference evidence="4 5" key="1">
    <citation type="submission" date="2024-03" db="EMBL/GenBank/DDBJ databases">
        <title>The Acrasis kona genome and developmental transcriptomes reveal deep origins of eukaryotic multicellular pathways.</title>
        <authorList>
            <person name="Sheikh S."/>
            <person name="Fu C.-J."/>
            <person name="Brown M.W."/>
            <person name="Baldauf S.L."/>
        </authorList>
    </citation>
    <scope>NUCLEOTIDE SEQUENCE [LARGE SCALE GENOMIC DNA]</scope>
    <source>
        <strain evidence="4 5">ATCC MYA-3509</strain>
    </source>
</reference>
<dbReference type="PROSITE" id="PS50297">
    <property type="entry name" value="ANK_REP_REGION"/>
    <property type="match status" value="3"/>
</dbReference>
<dbReference type="Gene3D" id="1.25.40.20">
    <property type="entry name" value="Ankyrin repeat-containing domain"/>
    <property type="match status" value="1"/>
</dbReference>
<dbReference type="InterPro" id="IPR050776">
    <property type="entry name" value="Ank_Repeat/CDKN_Inhibitor"/>
</dbReference>
<keyword evidence="1" id="KW-0677">Repeat</keyword>
<dbReference type="GO" id="GO:0005634">
    <property type="term" value="C:nucleus"/>
    <property type="evidence" value="ECO:0007669"/>
    <property type="project" value="TreeGrafter"/>
</dbReference>
<proteinExistence type="predicted"/>
<dbReference type="EMBL" id="JAOPGA020000769">
    <property type="protein sequence ID" value="KAL0481546.1"/>
    <property type="molecule type" value="Genomic_DNA"/>
</dbReference>
<dbReference type="PANTHER" id="PTHR24201:SF16">
    <property type="entry name" value="ANKYRIN-1-LIKE-RELATED"/>
    <property type="match status" value="1"/>
</dbReference>
<feature type="repeat" description="ANK" evidence="3">
    <location>
        <begin position="262"/>
        <end position="294"/>
    </location>
</feature>
<dbReference type="PROSITE" id="PS50088">
    <property type="entry name" value="ANK_REPEAT"/>
    <property type="match status" value="4"/>
</dbReference>
<organism evidence="4 5">
    <name type="scientific">Acrasis kona</name>
    <dbReference type="NCBI Taxonomy" id="1008807"/>
    <lineage>
        <taxon>Eukaryota</taxon>
        <taxon>Discoba</taxon>
        <taxon>Heterolobosea</taxon>
        <taxon>Tetramitia</taxon>
        <taxon>Eutetramitia</taxon>
        <taxon>Acrasidae</taxon>
        <taxon>Acrasis</taxon>
    </lineage>
</organism>
<evidence type="ECO:0000256" key="2">
    <source>
        <dbReference type="ARBA" id="ARBA00023043"/>
    </source>
</evidence>
<dbReference type="PRINTS" id="PR01415">
    <property type="entry name" value="ANKYRIN"/>
</dbReference>
<keyword evidence="5" id="KW-1185">Reference proteome</keyword>
<name>A0AAW2YX88_9EUKA</name>
<dbReference type="SUPFAM" id="SSF48403">
    <property type="entry name" value="Ankyrin repeat"/>
    <property type="match status" value="1"/>
</dbReference>
<dbReference type="Proteomes" id="UP001431209">
    <property type="component" value="Unassembled WGS sequence"/>
</dbReference>
<dbReference type="PANTHER" id="PTHR24201">
    <property type="entry name" value="ANK_REP_REGION DOMAIN-CONTAINING PROTEIN"/>
    <property type="match status" value="1"/>
</dbReference>
<evidence type="ECO:0000313" key="4">
    <source>
        <dbReference type="EMBL" id="KAL0481546.1"/>
    </source>
</evidence>
<keyword evidence="2 3" id="KW-0040">ANK repeat</keyword>
<dbReference type="InterPro" id="IPR002110">
    <property type="entry name" value="Ankyrin_rpt"/>
</dbReference>
<sequence length="420" mass="46958">MGSHASRLLRCCIPFNFRRTQIMRDKDGHLLKDVQPFPLFSFEAERLSEAVIKGDLDLAESIIVESTTISINERDSHGFTVLFRAIQYSHFDIALMLLELGADPKQKNADGTSCIHIAAQKGDVDLILALHEHGADVQIDCPRYSHSTEEFTCTPMHLAISGFNIDAIHTLLECGVSVHVQPNVPDFIPYIYMCAWLGCVEGLNALFASQPLGFSEAIECSSFRGKNILIVASEMGHLQCVKYIVENSKIFGCEILNAIDGEERTALHYASIHSHHSILKYLIENGANVNVKDEQQRTPIHYACEQENISCMVTLIESGADYKIKDLRNNTPYDLIPNTNATRSVQCAKAYRDALSRVQELKNERRAQKMKAAMAKTINKHRSGSGSSTPTGSKYNVEINSVYLANQLKHISEERQLLFD</sequence>
<evidence type="ECO:0000256" key="3">
    <source>
        <dbReference type="PROSITE-ProRule" id="PRU00023"/>
    </source>
</evidence>
<evidence type="ECO:0000256" key="1">
    <source>
        <dbReference type="ARBA" id="ARBA00022737"/>
    </source>
</evidence>
<dbReference type="InterPro" id="IPR036770">
    <property type="entry name" value="Ankyrin_rpt-contain_sf"/>
</dbReference>
<gene>
    <name evidence="4" type="ORF">AKO1_012309</name>
</gene>
<comment type="caution">
    <text evidence="4">The sequence shown here is derived from an EMBL/GenBank/DDBJ whole genome shotgun (WGS) entry which is preliminary data.</text>
</comment>
<dbReference type="AlphaFoldDB" id="A0AAW2YX88"/>
<feature type="repeat" description="ANK" evidence="3">
    <location>
        <begin position="110"/>
        <end position="142"/>
    </location>
</feature>
<dbReference type="SMART" id="SM00248">
    <property type="entry name" value="ANK"/>
    <property type="match status" value="6"/>
</dbReference>